<evidence type="ECO:0000313" key="3">
    <source>
        <dbReference type="Proteomes" id="UP000297966"/>
    </source>
</evidence>
<protein>
    <submittedName>
        <fullName evidence="2">DUF4255 domain-containing protein</fullName>
    </submittedName>
</protein>
<dbReference type="Proteomes" id="UP000297966">
    <property type="component" value="Unassembled WGS sequence"/>
</dbReference>
<dbReference type="Pfam" id="PF14065">
    <property type="entry name" value="Pvc16_N"/>
    <property type="match status" value="1"/>
</dbReference>
<proteinExistence type="predicted"/>
<dbReference type="RefSeq" id="WP_135173286.1">
    <property type="nucleotide sequence ID" value="NZ_SPQT01000002.1"/>
</dbReference>
<dbReference type="InterPro" id="IPR025351">
    <property type="entry name" value="Pvc16_N"/>
</dbReference>
<evidence type="ECO:0000313" key="2">
    <source>
        <dbReference type="EMBL" id="TFV49639.1"/>
    </source>
</evidence>
<accession>A0A4Y9M363</accession>
<gene>
    <name evidence="2" type="ORF">E4K65_05410</name>
</gene>
<organism evidence="2 3">
    <name type="scientific">Bradyrhizobium niftali</name>
    <dbReference type="NCBI Taxonomy" id="2560055"/>
    <lineage>
        <taxon>Bacteria</taxon>
        <taxon>Pseudomonadati</taxon>
        <taxon>Pseudomonadota</taxon>
        <taxon>Alphaproteobacteria</taxon>
        <taxon>Hyphomicrobiales</taxon>
        <taxon>Nitrobacteraceae</taxon>
        <taxon>Bradyrhizobium</taxon>
    </lineage>
</organism>
<dbReference type="EMBL" id="SPQT01000002">
    <property type="protein sequence ID" value="TFV49639.1"/>
    <property type="molecule type" value="Genomic_DNA"/>
</dbReference>
<name>A0A4Y9M363_9BRAD</name>
<feature type="domain" description="Pvc16 N-terminal" evidence="1">
    <location>
        <begin position="11"/>
        <end position="190"/>
    </location>
</feature>
<dbReference type="OrthoDB" id="527247at2"/>
<comment type="caution">
    <text evidence="2">The sequence shown here is derived from an EMBL/GenBank/DDBJ whole genome shotgun (WGS) entry which is preliminary data.</text>
</comment>
<dbReference type="AlphaFoldDB" id="A0A4Y9M363"/>
<keyword evidence="3" id="KW-1185">Reference proteome</keyword>
<sequence>MTTSIRDASVSLQNILTQRLGADPDVLASLPPGATLTVSIRSPDEMLNTPEQGISLWLYKVTRDEHLNNCPPRRVSNARHRPPPLPLRLHYLLTPVLELDTGLSAPEFEHTVLGKALQLFAEEPVLRGAALVGALRSEVSQITVRLETLTTEEITRIWDALESNYKLSVSYEVTVIPVDVRSEIVSGPPVAILANEYGTAYAEGPA</sequence>
<evidence type="ECO:0000259" key="1">
    <source>
        <dbReference type="Pfam" id="PF14065"/>
    </source>
</evidence>
<reference evidence="2 3" key="1">
    <citation type="submission" date="2019-03" db="EMBL/GenBank/DDBJ databases">
        <title>Bradyrhizobium diversity isolated from nodules of Chamaecrista fasciculata.</title>
        <authorList>
            <person name="Klepa M.S."/>
            <person name="Urquiaga M.O."/>
            <person name="Hungria M."/>
            <person name="Delamuta J.R."/>
        </authorList>
    </citation>
    <scope>NUCLEOTIDE SEQUENCE [LARGE SCALE GENOMIC DNA]</scope>
    <source>
        <strain evidence="2 3">CNPSo 3448</strain>
    </source>
</reference>